<dbReference type="Proteomes" id="UP001497516">
    <property type="component" value="Chromosome 2"/>
</dbReference>
<dbReference type="EMBL" id="OZ034815">
    <property type="protein sequence ID" value="CAL1372226.1"/>
    <property type="molecule type" value="Genomic_DNA"/>
</dbReference>
<organism evidence="1 2">
    <name type="scientific">Linum trigynum</name>
    <dbReference type="NCBI Taxonomy" id="586398"/>
    <lineage>
        <taxon>Eukaryota</taxon>
        <taxon>Viridiplantae</taxon>
        <taxon>Streptophyta</taxon>
        <taxon>Embryophyta</taxon>
        <taxon>Tracheophyta</taxon>
        <taxon>Spermatophyta</taxon>
        <taxon>Magnoliopsida</taxon>
        <taxon>eudicotyledons</taxon>
        <taxon>Gunneridae</taxon>
        <taxon>Pentapetalae</taxon>
        <taxon>rosids</taxon>
        <taxon>fabids</taxon>
        <taxon>Malpighiales</taxon>
        <taxon>Linaceae</taxon>
        <taxon>Linum</taxon>
    </lineage>
</organism>
<sequence>MLQEIDEARAFLRQPSRNPYPAIRTWSKPSCVWGGAGLPAHSRCGTGSAQMFSTRTFSKLAAVTLVSALQGNPFNFGPTKNWGF</sequence>
<dbReference type="AlphaFoldDB" id="A0AAV2DGJ1"/>
<reference evidence="1 2" key="1">
    <citation type="submission" date="2024-04" db="EMBL/GenBank/DDBJ databases">
        <authorList>
            <person name="Fracassetti M."/>
        </authorList>
    </citation>
    <scope>NUCLEOTIDE SEQUENCE [LARGE SCALE GENOMIC DNA]</scope>
</reference>
<accession>A0AAV2DGJ1</accession>
<protein>
    <submittedName>
        <fullName evidence="1">Uncharacterized protein</fullName>
    </submittedName>
</protein>
<evidence type="ECO:0000313" key="2">
    <source>
        <dbReference type="Proteomes" id="UP001497516"/>
    </source>
</evidence>
<name>A0AAV2DGJ1_9ROSI</name>
<evidence type="ECO:0000313" key="1">
    <source>
        <dbReference type="EMBL" id="CAL1372226.1"/>
    </source>
</evidence>
<keyword evidence="2" id="KW-1185">Reference proteome</keyword>
<gene>
    <name evidence="1" type="ORF">LTRI10_LOCUS14248</name>
</gene>
<proteinExistence type="predicted"/>